<feature type="transmembrane region" description="Helical" evidence="5">
    <location>
        <begin position="20"/>
        <end position="37"/>
    </location>
</feature>
<dbReference type="STRING" id="1221500.ABE65_020075"/>
<comment type="similarity">
    <text evidence="5">Belongs to the ABC-2 integral membrane protein family.</text>
</comment>
<evidence type="ECO:0000256" key="3">
    <source>
        <dbReference type="ARBA" id="ARBA00022989"/>
    </source>
</evidence>
<keyword evidence="3 5" id="KW-1133">Transmembrane helix</keyword>
<evidence type="ECO:0000256" key="2">
    <source>
        <dbReference type="ARBA" id="ARBA00022692"/>
    </source>
</evidence>
<dbReference type="EMBL" id="CP015378">
    <property type="protein sequence ID" value="ANC78973.1"/>
    <property type="molecule type" value="Genomic_DNA"/>
</dbReference>
<keyword evidence="2 5" id="KW-0812">Transmembrane</keyword>
<evidence type="ECO:0000313" key="7">
    <source>
        <dbReference type="EMBL" id="ANC78973.1"/>
    </source>
</evidence>
<dbReference type="PIRSF" id="PIRSF006648">
    <property type="entry name" value="DrrB"/>
    <property type="match status" value="1"/>
</dbReference>
<feature type="transmembrane region" description="Helical" evidence="5">
    <location>
        <begin position="57"/>
        <end position="78"/>
    </location>
</feature>
<dbReference type="GO" id="GO:0043190">
    <property type="term" value="C:ATP-binding cassette (ABC) transporter complex"/>
    <property type="evidence" value="ECO:0007669"/>
    <property type="project" value="InterPro"/>
</dbReference>
<dbReference type="PROSITE" id="PS51012">
    <property type="entry name" value="ABC_TM2"/>
    <property type="match status" value="1"/>
</dbReference>
<dbReference type="PANTHER" id="PTHR43229">
    <property type="entry name" value="NODULATION PROTEIN J"/>
    <property type="match status" value="1"/>
</dbReference>
<dbReference type="GO" id="GO:0140359">
    <property type="term" value="F:ABC-type transporter activity"/>
    <property type="evidence" value="ECO:0007669"/>
    <property type="project" value="InterPro"/>
</dbReference>
<feature type="transmembrane region" description="Helical" evidence="5">
    <location>
        <begin position="160"/>
        <end position="184"/>
    </location>
</feature>
<feature type="transmembrane region" description="Helical" evidence="5">
    <location>
        <begin position="98"/>
        <end position="124"/>
    </location>
</feature>
<keyword evidence="5" id="KW-1003">Cell membrane</keyword>
<dbReference type="InterPro" id="IPR051784">
    <property type="entry name" value="Nod_factor_ABC_transporter"/>
</dbReference>
<dbReference type="Proteomes" id="UP000076623">
    <property type="component" value="Chromosome"/>
</dbReference>
<organism evidence="7 8">
    <name type="scientific">Fictibacillus phosphorivorans</name>
    <dbReference type="NCBI Taxonomy" id="1221500"/>
    <lineage>
        <taxon>Bacteria</taxon>
        <taxon>Bacillati</taxon>
        <taxon>Bacillota</taxon>
        <taxon>Bacilli</taxon>
        <taxon>Bacillales</taxon>
        <taxon>Fictibacillaceae</taxon>
        <taxon>Fictibacillus</taxon>
    </lineage>
</organism>
<reference evidence="7 8" key="1">
    <citation type="submission" date="2016-04" db="EMBL/GenBank/DDBJ databases">
        <title>Complete genome sequence of Fictibacillus phosphorivorans G25-29, a strain toxic to nematodes.</title>
        <authorList>
            <person name="Zheng Z."/>
        </authorList>
    </citation>
    <scope>NUCLEOTIDE SEQUENCE [LARGE SCALE GENOMIC DNA]</scope>
    <source>
        <strain evidence="7 8">G25-29</strain>
    </source>
</reference>
<dbReference type="Pfam" id="PF01061">
    <property type="entry name" value="ABC2_membrane"/>
    <property type="match status" value="1"/>
</dbReference>
<dbReference type="InterPro" id="IPR047817">
    <property type="entry name" value="ABC2_TM_bact-type"/>
</dbReference>
<dbReference type="KEGG" id="fpn:ABE65_020075"/>
<name>A0A160IR51_9BACL</name>
<keyword evidence="4 5" id="KW-0472">Membrane</keyword>
<dbReference type="RefSeq" id="WP_066398962.1">
    <property type="nucleotide sequence ID" value="NZ_CP015378.1"/>
</dbReference>
<dbReference type="PRINTS" id="PR00164">
    <property type="entry name" value="ABC2TRNSPORT"/>
</dbReference>
<feature type="domain" description="ABC transmembrane type-2" evidence="6">
    <location>
        <begin position="20"/>
        <end position="244"/>
    </location>
</feature>
<keyword evidence="5" id="KW-0813">Transport</keyword>
<gene>
    <name evidence="7" type="ORF">ABE65_020075</name>
</gene>
<accession>A0A160IR51</accession>
<evidence type="ECO:0000259" key="6">
    <source>
        <dbReference type="PROSITE" id="PS51012"/>
    </source>
</evidence>
<dbReference type="InterPro" id="IPR000412">
    <property type="entry name" value="ABC_2_transport"/>
</dbReference>
<comment type="subcellular location">
    <subcellularLocation>
        <location evidence="5">Cell membrane</location>
        <topology evidence="5">Multi-pass membrane protein</topology>
    </subcellularLocation>
    <subcellularLocation>
        <location evidence="1">Membrane</location>
        <topology evidence="1">Multi-pass membrane protein</topology>
    </subcellularLocation>
</comment>
<dbReference type="InterPro" id="IPR013525">
    <property type="entry name" value="ABC2_TM"/>
</dbReference>
<proteinExistence type="inferred from homology"/>
<feature type="transmembrane region" description="Helical" evidence="5">
    <location>
        <begin position="130"/>
        <end position="153"/>
    </location>
</feature>
<evidence type="ECO:0000256" key="1">
    <source>
        <dbReference type="ARBA" id="ARBA00004141"/>
    </source>
</evidence>
<sequence>MTALWQLTVLETKMFFRDKLQVFWTFLFPVLMIWLFGSMFENQAPEGFSFASLYIPSWIGVNIVTTAFFTLGTVLTGYRETGVLRRYQSTPLAPWKILFAHTIQGTVIFCFSAVVLVVFGTLMFDLHAPVYLGSTLVALLLSILAFFPFALFLTSLAKNVGTAAAISSLFLNLMLFLSGATFPLEMMPDVLQYIAKILPLYYVIELLRATWNTSPLWENWTPVLVLSCIALVSIVLSSVFFKWSGKAE</sequence>
<protein>
    <recommendedName>
        <fullName evidence="5">Transport permease protein</fullName>
    </recommendedName>
</protein>
<evidence type="ECO:0000256" key="4">
    <source>
        <dbReference type="ARBA" id="ARBA00023136"/>
    </source>
</evidence>
<keyword evidence="8" id="KW-1185">Reference proteome</keyword>
<dbReference type="AlphaFoldDB" id="A0A160IR51"/>
<evidence type="ECO:0000313" key="8">
    <source>
        <dbReference type="Proteomes" id="UP000076623"/>
    </source>
</evidence>
<evidence type="ECO:0000256" key="5">
    <source>
        <dbReference type="RuleBase" id="RU361157"/>
    </source>
</evidence>
<dbReference type="PANTHER" id="PTHR43229:SF2">
    <property type="entry name" value="NODULATION PROTEIN J"/>
    <property type="match status" value="1"/>
</dbReference>
<feature type="transmembrane region" description="Helical" evidence="5">
    <location>
        <begin position="223"/>
        <end position="243"/>
    </location>
</feature>